<dbReference type="EMBL" id="UOFZ01000076">
    <property type="protein sequence ID" value="VAX12947.1"/>
    <property type="molecule type" value="Genomic_DNA"/>
</dbReference>
<evidence type="ECO:0000256" key="2">
    <source>
        <dbReference type="ARBA" id="ARBA00022803"/>
    </source>
</evidence>
<evidence type="ECO:0000313" key="3">
    <source>
        <dbReference type="EMBL" id="VAX12947.1"/>
    </source>
</evidence>
<dbReference type="SUPFAM" id="SSF48452">
    <property type="entry name" value="TPR-like"/>
    <property type="match status" value="1"/>
</dbReference>
<dbReference type="Pfam" id="PF13431">
    <property type="entry name" value="TPR_17"/>
    <property type="match status" value="1"/>
</dbReference>
<dbReference type="InterPro" id="IPR051685">
    <property type="entry name" value="Ycf3/AcsC/BcsC/TPR_MFPF"/>
</dbReference>
<reference evidence="3" key="1">
    <citation type="submission" date="2018-06" db="EMBL/GenBank/DDBJ databases">
        <authorList>
            <person name="Zhirakovskaya E."/>
        </authorList>
    </citation>
    <scope>NUCLEOTIDE SEQUENCE</scope>
</reference>
<dbReference type="Pfam" id="PF13432">
    <property type="entry name" value="TPR_16"/>
    <property type="match status" value="1"/>
</dbReference>
<dbReference type="Gene3D" id="1.25.40.10">
    <property type="entry name" value="Tetratricopeptide repeat domain"/>
    <property type="match status" value="2"/>
</dbReference>
<dbReference type="AlphaFoldDB" id="A0A3B1C7X9"/>
<dbReference type="PANTHER" id="PTHR44943">
    <property type="entry name" value="CELLULOSE SYNTHASE OPERON PROTEIN C"/>
    <property type="match status" value="1"/>
</dbReference>
<proteinExistence type="predicted"/>
<protein>
    <submittedName>
        <fullName evidence="3">Uncharacterized protein</fullName>
    </submittedName>
</protein>
<dbReference type="PROSITE" id="PS50005">
    <property type="entry name" value="TPR"/>
    <property type="match status" value="2"/>
</dbReference>
<organism evidence="3">
    <name type="scientific">hydrothermal vent metagenome</name>
    <dbReference type="NCBI Taxonomy" id="652676"/>
    <lineage>
        <taxon>unclassified sequences</taxon>
        <taxon>metagenomes</taxon>
        <taxon>ecological metagenomes</taxon>
    </lineage>
</organism>
<dbReference type="InterPro" id="IPR011990">
    <property type="entry name" value="TPR-like_helical_dom_sf"/>
</dbReference>
<gene>
    <name evidence="3" type="ORF">MNBD_GAMMA24-2036</name>
</gene>
<keyword evidence="2" id="KW-0802">TPR repeat</keyword>
<evidence type="ECO:0000256" key="1">
    <source>
        <dbReference type="ARBA" id="ARBA00022737"/>
    </source>
</evidence>
<keyword evidence="1" id="KW-0677">Repeat</keyword>
<name>A0A3B1C7X9_9ZZZZ</name>
<dbReference type="PANTHER" id="PTHR44943:SF8">
    <property type="entry name" value="TPR REPEAT-CONTAINING PROTEIN MJ0263"/>
    <property type="match status" value="1"/>
</dbReference>
<sequence length="215" mass="24431">MYPVFTRLYNGGIILLLATLLLAACTSAPEKKMPQEKLTPSKLVDNKIKREFKQALVLMQANKLPQAAEKFHDLIERYPQMTGAWANLGLLHMKAGEWKKAQYALQQALSLNSNLAPAYNYLGVVNRNLGLFRQAEQAYKKAINADPAYASAWLNLGILYDIYMNQPAQALPQYEQYQHLKNNADNKVHKWIVELKRRLPKQPTSSRTTGNHHNG</sequence>
<dbReference type="SMART" id="SM00028">
    <property type="entry name" value="TPR"/>
    <property type="match status" value="4"/>
</dbReference>
<accession>A0A3B1C7X9</accession>
<dbReference type="PROSITE" id="PS51257">
    <property type="entry name" value="PROKAR_LIPOPROTEIN"/>
    <property type="match status" value="1"/>
</dbReference>
<dbReference type="InterPro" id="IPR019734">
    <property type="entry name" value="TPR_rpt"/>
</dbReference>